<feature type="transmembrane region" description="Helical" evidence="1">
    <location>
        <begin position="124"/>
        <end position="144"/>
    </location>
</feature>
<sequence length="162" mass="18829">MLLHYGHRGATSGGALDASAFSGDSDPHPHCRRYRRSHSDRLLRCWRCCRTRPWEVKAALGRSLTFTEDIWFRYTARMPDYLLFYHNIIFLFIIFYLTPLPLALIELGFPASVSSFKIQPKICLPLTSFFQCYMDVMWVFLLVVGPLQLTSYPHHQGPFLIP</sequence>
<evidence type="ECO:0000313" key="2">
    <source>
        <dbReference type="EMBL" id="KAG6468515.1"/>
    </source>
</evidence>
<accession>A0A8J5C728</accession>
<gene>
    <name evidence="2" type="ORF">ZIOFF_073203</name>
</gene>
<comment type="caution">
    <text evidence="2">The sequence shown here is derived from an EMBL/GenBank/DDBJ whole genome shotgun (WGS) entry which is preliminary data.</text>
</comment>
<feature type="transmembrane region" description="Helical" evidence="1">
    <location>
        <begin position="82"/>
        <end position="104"/>
    </location>
</feature>
<keyword evidence="1" id="KW-0472">Membrane</keyword>
<dbReference type="Proteomes" id="UP000734854">
    <property type="component" value="Unassembled WGS sequence"/>
</dbReference>
<name>A0A8J5C728_ZINOF</name>
<keyword evidence="1" id="KW-1133">Transmembrane helix</keyword>
<evidence type="ECO:0000313" key="3">
    <source>
        <dbReference type="Proteomes" id="UP000734854"/>
    </source>
</evidence>
<dbReference type="EMBL" id="JACMSC010000022">
    <property type="protein sequence ID" value="KAG6468515.1"/>
    <property type="molecule type" value="Genomic_DNA"/>
</dbReference>
<proteinExistence type="predicted"/>
<protein>
    <submittedName>
        <fullName evidence="2">Uncharacterized protein</fullName>
    </submittedName>
</protein>
<reference evidence="2 3" key="1">
    <citation type="submission" date="2020-08" db="EMBL/GenBank/DDBJ databases">
        <title>Plant Genome Project.</title>
        <authorList>
            <person name="Zhang R.-G."/>
        </authorList>
    </citation>
    <scope>NUCLEOTIDE SEQUENCE [LARGE SCALE GENOMIC DNA]</scope>
    <source>
        <tissue evidence="2">Rhizome</tissue>
    </source>
</reference>
<keyword evidence="3" id="KW-1185">Reference proteome</keyword>
<organism evidence="2 3">
    <name type="scientific">Zingiber officinale</name>
    <name type="common">Ginger</name>
    <name type="synonym">Amomum zingiber</name>
    <dbReference type="NCBI Taxonomy" id="94328"/>
    <lineage>
        <taxon>Eukaryota</taxon>
        <taxon>Viridiplantae</taxon>
        <taxon>Streptophyta</taxon>
        <taxon>Embryophyta</taxon>
        <taxon>Tracheophyta</taxon>
        <taxon>Spermatophyta</taxon>
        <taxon>Magnoliopsida</taxon>
        <taxon>Liliopsida</taxon>
        <taxon>Zingiberales</taxon>
        <taxon>Zingiberaceae</taxon>
        <taxon>Zingiber</taxon>
    </lineage>
</organism>
<dbReference type="AlphaFoldDB" id="A0A8J5C728"/>
<evidence type="ECO:0000256" key="1">
    <source>
        <dbReference type="SAM" id="Phobius"/>
    </source>
</evidence>
<keyword evidence="1" id="KW-0812">Transmembrane</keyword>